<evidence type="ECO:0000256" key="3">
    <source>
        <dbReference type="SAM" id="Phobius"/>
    </source>
</evidence>
<keyword evidence="5" id="KW-1185">Reference proteome</keyword>
<dbReference type="EMBL" id="CAXKWB010030936">
    <property type="protein sequence ID" value="CAL4138788.1"/>
    <property type="molecule type" value="Genomic_DNA"/>
</dbReference>
<feature type="coiled-coil region" evidence="1">
    <location>
        <begin position="268"/>
        <end position="295"/>
    </location>
</feature>
<feature type="non-terminal residue" evidence="4">
    <location>
        <position position="1"/>
    </location>
</feature>
<keyword evidence="1" id="KW-0175">Coiled coil</keyword>
<dbReference type="AlphaFoldDB" id="A0AAV2RSS5"/>
<evidence type="ECO:0000256" key="2">
    <source>
        <dbReference type="SAM" id="MobiDB-lite"/>
    </source>
</evidence>
<accession>A0AAV2RSS5</accession>
<evidence type="ECO:0000313" key="4">
    <source>
        <dbReference type="EMBL" id="CAL4138788.1"/>
    </source>
</evidence>
<reference evidence="4 5" key="1">
    <citation type="submission" date="2024-05" db="EMBL/GenBank/DDBJ databases">
        <authorList>
            <person name="Wallberg A."/>
        </authorList>
    </citation>
    <scope>NUCLEOTIDE SEQUENCE [LARGE SCALE GENOMIC DNA]</scope>
</reference>
<feature type="region of interest" description="Disordered" evidence="2">
    <location>
        <begin position="326"/>
        <end position="347"/>
    </location>
</feature>
<comment type="caution">
    <text evidence="4">The sequence shown here is derived from an EMBL/GenBank/DDBJ whole genome shotgun (WGS) entry which is preliminary data.</text>
</comment>
<organism evidence="4 5">
    <name type="scientific">Meganyctiphanes norvegica</name>
    <name type="common">Northern krill</name>
    <name type="synonym">Thysanopoda norvegica</name>
    <dbReference type="NCBI Taxonomy" id="48144"/>
    <lineage>
        <taxon>Eukaryota</taxon>
        <taxon>Metazoa</taxon>
        <taxon>Ecdysozoa</taxon>
        <taxon>Arthropoda</taxon>
        <taxon>Crustacea</taxon>
        <taxon>Multicrustacea</taxon>
        <taxon>Malacostraca</taxon>
        <taxon>Eumalacostraca</taxon>
        <taxon>Eucarida</taxon>
        <taxon>Euphausiacea</taxon>
        <taxon>Euphausiidae</taxon>
        <taxon>Meganyctiphanes</taxon>
    </lineage>
</organism>
<keyword evidence="3" id="KW-0472">Membrane</keyword>
<dbReference type="Proteomes" id="UP001497623">
    <property type="component" value="Unassembled WGS sequence"/>
</dbReference>
<name>A0AAV2RSS5_MEGNR</name>
<protein>
    <submittedName>
        <fullName evidence="4">Uncharacterized protein</fullName>
    </submittedName>
</protein>
<sequence>QANKRRMEAGKRDICLLERREDVEVSCKRSSDLAADMKQWQQEQEDRIMQITTEDTVLLELERRLDEEKSFHKRECRKLVEERDISSVQLMEVENLRKCNQQKLEELIEHRRQEQQHTRDKDDKVIKGFVLLMCICLFSLWFTFITDEKDNILLKNQLHESIRKLNESLKQQDNLQKELDSLQEASDQNCDLKHEESLGQKIRQLNGVIFERNDIQDKLNLECKSKKVLEIELQEVRRQHGVIQKHLDIALAHQDIMEQKLSIAESQKDYIEIALREAKMQRDELQREIDRLKKINHGECHSGNEETKNNWGFDGVVNQMHEKINEWTKKPKHAKEREDNKGNESQKEKHNIFDILKDFVNSFLSVTPMIVQMTKILFEAFMHTFSNIFNIIVGN</sequence>
<keyword evidence="3" id="KW-0812">Transmembrane</keyword>
<gene>
    <name evidence="4" type="ORF">MNOR_LOCUS28267</name>
</gene>
<feature type="coiled-coil region" evidence="1">
    <location>
        <begin position="155"/>
        <end position="185"/>
    </location>
</feature>
<feature type="transmembrane region" description="Helical" evidence="3">
    <location>
        <begin position="125"/>
        <end position="144"/>
    </location>
</feature>
<evidence type="ECO:0000256" key="1">
    <source>
        <dbReference type="SAM" id="Coils"/>
    </source>
</evidence>
<proteinExistence type="predicted"/>
<evidence type="ECO:0000313" key="5">
    <source>
        <dbReference type="Proteomes" id="UP001497623"/>
    </source>
</evidence>
<keyword evidence="3" id="KW-1133">Transmembrane helix</keyword>